<name>A0A1L3MF52_9MICO</name>
<dbReference type="Pfam" id="PF00583">
    <property type="entry name" value="Acetyltransf_1"/>
    <property type="match status" value="1"/>
</dbReference>
<evidence type="ECO:0000313" key="2">
    <source>
        <dbReference type="EMBL" id="APH01011.1"/>
    </source>
</evidence>
<dbReference type="AlphaFoldDB" id="A0A1L3MF52"/>
<reference evidence="2 3" key="1">
    <citation type="submission" date="2015-11" db="EMBL/GenBank/DDBJ databases">
        <authorList>
            <person name="Zhang Y."/>
            <person name="Guo Z."/>
        </authorList>
    </citation>
    <scope>NUCLEOTIDE SEQUENCE [LARGE SCALE GENOMIC DNA]</scope>
    <source>
        <strain evidence="2 3">YFY001</strain>
    </source>
</reference>
<organism evidence="2 3">
    <name type="scientific">Janibacter indicus</name>
    <dbReference type="NCBI Taxonomy" id="857417"/>
    <lineage>
        <taxon>Bacteria</taxon>
        <taxon>Bacillati</taxon>
        <taxon>Actinomycetota</taxon>
        <taxon>Actinomycetes</taxon>
        <taxon>Micrococcales</taxon>
        <taxon>Intrasporangiaceae</taxon>
        <taxon>Janibacter</taxon>
    </lineage>
</organism>
<feature type="domain" description="N-acetyltransferase" evidence="1">
    <location>
        <begin position="141"/>
        <end position="281"/>
    </location>
</feature>
<dbReference type="Pfam" id="PF13312">
    <property type="entry name" value="DUF4081"/>
    <property type="match status" value="1"/>
</dbReference>
<sequence length="281" mass="30612">MLRTRNPTRLLGVDDVDAALDLCARDPAANVFVASRILDGGLGAGSTAAYGWFEDGRLEGLVWTIANVVPVGTSDASWSHLAAQVRKVRRRCASFLGPRTEVAGLWGATQHDFPRPRAVRAEQPLMGTHTPPSQLGVQLDPRVRPATVDEVDLVLPAAEHMFTAEIGYRPYTGNSSFYRDSIWRLIRAGRTYVVIERGRVIFKADVGSVGLGAMQIQGVWVAPELRGQGLAAGFMASTVEQAMLDHAPFATLYVNDFNAPALATYRRIGMERLGTFSTILF</sequence>
<dbReference type="SUPFAM" id="SSF55729">
    <property type="entry name" value="Acyl-CoA N-acyltransferases (Nat)"/>
    <property type="match status" value="1"/>
</dbReference>
<keyword evidence="2" id="KW-0808">Transferase</keyword>
<dbReference type="InterPro" id="IPR016181">
    <property type="entry name" value="Acyl_CoA_acyltransferase"/>
</dbReference>
<keyword evidence="3" id="KW-1185">Reference proteome</keyword>
<protein>
    <submittedName>
        <fullName evidence="2">Acetyltransferase</fullName>
    </submittedName>
</protein>
<dbReference type="Proteomes" id="UP000182938">
    <property type="component" value="Chromosome"/>
</dbReference>
<evidence type="ECO:0000313" key="3">
    <source>
        <dbReference type="Proteomes" id="UP000182938"/>
    </source>
</evidence>
<dbReference type="KEGG" id="jte:ASJ30_05215"/>
<dbReference type="Gene3D" id="3.40.630.30">
    <property type="match status" value="1"/>
</dbReference>
<dbReference type="InterPro" id="IPR025289">
    <property type="entry name" value="DUF4081"/>
</dbReference>
<dbReference type="EMBL" id="CP013290">
    <property type="protein sequence ID" value="APH01011.1"/>
    <property type="molecule type" value="Genomic_DNA"/>
</dbReference>
<gene>
    <name evidence="2" type="ORF">ASJ30_05215</name>
</gene>
<dbReference type="GO" id="GO:0016747">
    <property type="term" value="F:acyltransferase activity, transferring groups other than amino-acyl groups"/>
    <property type="evidence" value="ECO:0007669"/>
    <property type="project" value="InterPro"/>
</dbReference>
<dbReference type="PROSITE" id="PS51186">
    <property type="entry name" value="GNAT"/>
    <property type="match status" value="1"/>
</dbReference>
<evidence type="ECO:0000259" key="1">
    <source>
        <dbReference type="PROSITE" id="PS51186"/>
    </source>
</evidence>
<accession>A0A1L3MF52</accession>
<dbReference type="InterPro" id="IPR000182">
    <property type="entry name" value="GNAT_dom"/>
</dbReference>
<proteinExistence type="predicted"/>
<dbReference type="RefSeq" id="WP_072624170.1">
    <property type="nucleotide sequence ID" value="NZ_CP013290.1"/>
</dbReference>